<dbReference type="RefSeq" id="WP_119600125.1">
    <property type="nucleotide sequence ID" value="NZ_QXQA01000007.1"/>
</dbReference>
<dbReference type="InterPro" id="IPR000772">
    <property type="entry name" value="Ricin_B_lectin"/>
</dbReference>
<dbReference type="SMART" id="SM00458">
    <property type="entry name" value="RICIN"/>
    <property type="match status" value="1"/>
</dbReference>
<feature type="chain" id="PRO_5017361403" description="Carbohydrate-binding protein" evidence="1">
    <location>
        <begin position="36"/>
        <end position="1094"/>
    </location>
</feature>
<evidence type="ECO:0008006" key="6">
    <source>
        <dbReference type="Google" id="ProtNLM"/>
    </source>
</evidence>
<dbReference type="SUPFAM" id="SSF50370">
    <property type="entry name" value="Ricin B-like lectins"/>
    <property type="match status" value="1"/>
</dbReference>
<dbReference type="PROSITE" id="PS51723">
    <property type="entry name" value="PEPTIDASE_M60"/>
    <property type="match status" value="1"/>
</dbReference>
<dbReference type="InterPro" id="IPR031161">
    <property type="entry name" value="Peptidase_M60_dom"/>
</dbReference>
<dbReference type="Gene3D" id="2.60.40.10">
    <property type="entry name" value="Immunoglobulins"/>
    <property type="match status" value="1"/>
</dbReference>
<dbReference type="PROSITE" id="PS50231">
    <property type="entry name" value="RICIN_B_LECTIN"/>
    <property type="match status" value="1"/>
</dbReference>
<feature type="domain" description="F5/8 type C" evidence="2">
    <location>
        <begin position="41"/>
        <end position="199"/>
    </location>
</feature>
<proteinExistence type="predicted"/>
<dbReference type="Pfam" id="PF14200">
    <property type="entry name" value="RicinB_lectin_2"/>
    <property type="match status" value="2"/>
</dbReference>
<name>A0A3A1UV28_9BACL</name>
<dbReference type="Pfam" id="PF13402">
    <property type="entry name" value="Peptidase_M60"/>
    <property type="match status" value="1"/>
</dbReference>
<comment type="caution">
    <text evidence="4">The sequence shown here is derived from an EMBL/GenBank/DDBJ whole genome shotgun (WGS) entry which is preliminary data.</text>
</comment>
<gene>
    <name evidence="4" type="ORF">D3P08_13035</name>
</gene>
<dbReference type="Gene3D" id="2.60.120.1250">
    <property type="entry name" value="Peptidase M60, enhancin-like domain 1"/>
    <property type="match status" value="1"/>
</dbReference>
<dbReference type="InterPro" id="IPR008979">
    <property type="entry name" value="Galactose-bd-like_sf"/>
</dbReference>
<dbReference type="Pfam" id="PF00754">
    <property type="entry name" value="F5_F8_type_C"/>
    <property type="match status" value="2"/>
</dbReference>
<dbReference type="Gene3D" id="2.80.10.50">
    <property type="match status" value="3"/>
</dbReference>
<dbReference type="InterPro" id="IPR000421">
    <property type="entry name" value="FA58C"/>
</dbReference>
<dbReference type="Gene3D" id="2.60.120.260">
    <property type="entry name" value="Galactose-binding domain-like"/>
    <property type="match status" value="2"/>
</dbReference>
<dbReference type="InterPro" id="IPR013783">
    <property type="entry name" value="Ig-like_fold"/>
</dbReference>
<dbReference type="SUPFAM" id="SSF49785">
    <property type="entry name" value="Galactose-binding domain-like"/>
    <property type="match status" value="2"/>
</dbReference>
<dbReference type="Gene3D" id="1.10.390.30">
    <property type="entry name" value="Peptidase M60, enhancin-like domain 3"/>
    <property type="match status" value="1"/>
</dbReference>
<evidence type="ECO:0000259" key="3">
    <source>
        <dbReference type="PROSITE" id="PS51723"/>
    </source>
</evidence>
<dbReference type="Gene3D" id="3.40.390.80">
    <property type="entry name" value="Peptidase M60, enhancin-like domain 2"/>
    <property type="match status" value="1"/>
</dbReference>
<dbReference type="OrthoDB" id="197688at2"/>
<keyword evidence="5" id="KW-1185">Reference proteome</keyword>
<accession>A0A3A1UV28</accession>
<evidence type="ECO:0000259" key="2">
    <source>
        <dbReference type="PROSITE" id="PS50022"/>
    </source>
</evidence>
<reference evidence="4 5" key="1">
    <citation type="submission" date="2018-09" db="EMBL/GenBank/DDBJ databases">
        <title>Paenibacillus aracenensis nov. sp. isolated from a cave in southern Spain.</title>
        <authorList>
            <person name="Jurado V."/>
            <person name="Gutierrez-Patricio S."/>
            <person name="Gonzalez-Pimentel J.L."/>
            <person name="Miller A.Z."/>
            <person name="Laiz L."/>
            <person name="Saiz-Jimenez C."/>
        </authorList>
    </citation>
    <scope>NUCLEOTIDE SEQUENCE [LARGE SCALE GENOMIC DNA]</scope>
    <source>
        <strain evidence="4 5">DSM 22867</strain>
    </source>
</reference>
<evidence type="ECO:0000313" key="5">
    <source>
        <dbReference type="Proteomes" id="UP000266482"/>
    </source>
</evidence>
<evidence type="ECO:0000256" key="1">
    <source>
        <dbReference type="SAM" id="SignalP"/>
    </source>
</evidence>
<dbReference type="SMART" id="SM01276">
    <property type="entry name" value="M60-like"/>
    <property type="match status" value="1"/>
</dbReference>
<dbReference type="PROSITE" id="PS50022">
    <property type="entry name" value="FA58C_3"/>
    <property type="match status" value="2"/>
</dbReference>
<sequence>MVVRQNRKGEWGKLSAFMAAFIALCWLLSASNASASAADAATDTEAGQGNGAGGITLSSAGGVTLTSIANNGGNYGSSTLNKAIDGDPATHWETGTPNSSSFTNTVTVTFDQVYTLSRMEYLVRQGASWKGFPLHYRLYASLTDSGENFILFKEDTYLSAIGTTVEFEFPHTDARRVRMEFVQAKENWASIAEISFHQPDAFLEAFNQVFTDKTYSKLTPAYNNTSSIEHLILMASGRPDESKYVPVLNDALTLVNQPAAFDHKIFTAIQRGNINQEASRGQTDAKHTMVPTGYYVTPGETIRVYVKADDNGILPQLVFGQALTIGGGWGSWIKMYDLAPGINIIEAPPLAVDDTDASKIRPAAIYLQNQAYPNQQPFAPQIRLAGGTKFPMYVHGKTNVNDFMAELTSYVNNVENNDLYFDFDAIVNSGQPPKFYNIMELVTDNTITTTSARAALAGLNEQFAASGLTIADTAETWERFYRVMNDYSGYAANDPNPVHQTPNSMLMSRLFTKGAHAWAGGGITGYQAYDDLNNGPRTGGFAKELVQAAGPGGGWGEAHEWGHIYDNHAIEIAEITNNMYSLRMEREFGIPSRIERENRWDTIRRFNEGEAVELGVFEQTAMNYQLEMKYGLNTLYPQVNRHLREESLKGTFAGLDKWQTMAVAMSQVTGVDVTPHYAHYGKSMDLQKVRDLVSGLPVLQDKTWLITDKSRTLGSFVNGAKPQMTSVDRFDVGVQLTFGINEPQNTVLAYEIYRDGALLAITYGTTYVDTTAEPNQVYEYEIIAYDGKAAASPKSDKYLLRGKAASIFAADWTFTASPAAQSAFPLARAFDKNTGTFFESLKQSGSKTVTIDMKRAFYIKGFSYVARPYDQWNEGMMKTYNFYVSLDGTNWTKVIDNGMLPNPNARGENYNNINLPAITKARYVKLESLSVVNGTALAITELSITGSETLFDPGGTYKIVSKSSGKAIGVQDGATGNGAQVKQFAYTNHDSLHWTVVENANGTYKLVHKLSGKAADVYGSSTANGANIILYTDSGSANQQWIISANAQGYYTITSQHSAKAMDVNANSMQDGANIIQFTPSGASNQQWSIVRVD</sequence>
<dbReference type="Proteomes" id="UP000266482">
    <property type="component" value="Unassembled WGS sequence"/>
</dbReference>
<organism evidence="4 5">
    <name type="scientific">Paenibacillus nanensis</name>
    <dbReference type="NCBI Taxonomy" id="393251"/>
    <lineage>
        <taxon>Bacteria</taxon>
        <taxon>Bacillati</taxon>
        <taxon>Bacillota</taxon>
        <taxon>Bacilli</taxon>
        <taxon>Bacillales</taxon>
        <taxon>Paenibacillaceae</taxon>
        <taxon>Paenibacillus</taxon>
    </lineage>
</organism>
<keyword evidence="1" id="KW-0732">Signal</keyword>
<feature type="signal peptide" evidence="1">
    <location>
        <begin position="1"/>
        <end position="35"/>
    </location>
</feature>
<feature type="domain" description="Peptidase M60" evidence="3">
    <location>
        <begin position="287"/>
        <end position="631"/>
    </location>
</feature>
<feature type="domain" description="F5/8 type C" evidence="2">
    <location>
        <begin position="795"/>
        <end position="947"/>
    </location>
</feature>
<dbReference type="InterPro" id="IPR035992">
    <property type="entry name" value="Ricin_B-like_lectins"/>
</dbReference>
<evidence type="ECO:0000313" key="4">
    <source>
        <dbReference type="EMBL" id="RIX52399.1"/>
    </source>
</evidence>
<dbReference type="AlphaFoldDB" id="A0A3A1UV28"/>
<dbReference type="InterPro" id="IPR042279">
    <property type="entry name" value="Pep_M60_3"/>
</dbReference>
<protein>
    <recommendedName>
        <fullName evidence="6">Carbohydrate-binding protein</fullName>
    </recommendedName>
</protein>
<dbReference type="EMBL" id="QXQA01000007">
    <property type="protein sequence ID" value="RIX52399.1"/>
    <property type="molecule type" value="Genomic_DNA"/>
</dbReference>